<evidence type="ECO:0000256" key="10">
    <source>
        <dbReference type="PIRNR" id="PIRNR003097"/>
    </source>
</evidence>
<dbReference type="GO" id="GO:0051301">
    <property type="term" value="P:cell division"/>
    <property type="evidence" value="ECO:0007669"/>
    <property type="project" value="UniProtKB-KW"/>
</dbReference>
<dbReference type="Pfam" id="PF02687">
    <property type="entry name" value="FtsX"/>
    <property type="match status" value="1"/>
</dbReference>
<dbReference type="PIRSF" id="PIRSF003097">
    <property type="entry name" value="FtsX"/>
    <property type="match status" value="1"/>
</dbReference>
<dbReference type="RefSeq" id="WP_073063226.1">
    <property type="nucleotide sequence ID" value="NZ_FQUS01000009.1"/>
</dbReference>
<evidence type="ECO:0000256" key="7">
    <source>
        <dbReference type="ARBA" id="ARBA00022989"/>
    </source>
</evidence>
<dbReference type="InterPro" id="IPR004513">
    <property type="entry name" value="FtsX"/>
</dbReference>
<keyword evidence="15" id="KW-1185">Reference proteome</keyword>
<evidence type="ECO:0000256" key="2">
    <source>
        <dbReference type="ARBA" id="ARBA00007379"/>
    </source>
</evidence>
<dbReference type="AlphaFoldDB" id="A0A1M5C7K9"/>
<dbReference type="Proteomes" id="UP000184041">
    <property type="component" value="Unassembled WGS sequence"/>
</dbReference>
<evidence type="ECO:0000313" key="15">
    <source>
        <dbReference type="Proteomes" id="UP000184041"/>
    </source>
</evidence>
<dbReference type="InterPro" id="IPR040690">
    <property type="entry name" value="FtsX_ECD"/>
</dbReference>
<evidence type="ECO:0000256" key="1">
    <source>
        <dbReference type="ARBA" id="ARBA00004651"/>
    </source>
</evidence>
<reference evidence="14 15" key="1">
    <citation type="submission" date="2016-11" db="EMBL/GenBank/DDBJ databases">
        <authorList>
            <person name="Jaros S."/>
            <person name="Januszkiewicz K."/>
            <person name="Wedrychowicz H."/>
        </authorList>
    </citation>
    <scope>NUCLEOTIDE SEQUENCE [LARGE SCALE GENOMIC DNA]</scope>
    <source>
        <strain evidence="14 15">DSM 21986</strain>
    </source>
</reference>
<feature type="transmembrane region" description="Helical" evidence="11">
    <location>
        <begin position="215"/>
        <end position="239"/>
    </location>
</feature>
<proteinExistence type="inferred from homology"/>
<feature type="domain" description="FtsX extracellular" evidence="13">
    <location>
        <begin position="57"/>
        <end position="148"/>
    </location>
</feature>
<name>A0A1M5C7K9_9BACT</name>
<dbReference type="STRING" id="1194090.SAMN05443144_109119"/>
<dbReference type="EMBL" id="FQUS01000009">
    <property type="protein sequence ID" value="SHF50392.1"/>
    <property type="molecule type" value="Genomic_DNA"/>
</dbReference>
<keyword evidence="5 10" id="KW-0132">Cell division</keyword>
<comment type="similarity">
    <text evidence="2 10">Belongs to the ABC-4 integral membrane protein family. FtsX subfamily.</text>
</comment>
<dbReference type="PANTHER" id="PTHR47755:SF1">
    <property type="entry name" value="CELL DIVISION PROTEIN FTSX"/>
    <property type="match status" value="1"/>
</dbReference>
<evidence type="ECO:0000256" key="4">
    <source>
        <dbReference type="ARBA" id="ARBA00022475"/>
    </source>
</evidence>
<evidence type="ECO:0000256" key="8">
    <source>
        <dbReference type="ARBA" id="ARBA00023136"/>
    </source>
</evidence>
<dbReference type="PANTHER" id="PTHR47755">
    <property type="entry name" value="CELL DIVISION PROTEIN FTSX"/>
    <property type="match status" value="1"/>
</dbReference>
<keyword evidence="4 10" id="KW-1003">Cell membrane</keyword>
<dbReference type="Gene3D" id="3.30.70.3040">
    <property type="match status" value="1"/>
</dbReference>
<keyword evidence="9 10" id="KW-0131">Cell cycle</keyword>
<dbReference type="OrthoDB" id="9813411at2"/>
<evidence type="ECO:0000259" key="13">
    <source>
        <dbReference type="Pfam" id="PF18075"/>
    </source>
</evidence>
<accession>A0A1M5C7K9</accession>
<dbReference type="Pfam" id="PF18075">
    <property type="entry name" value="FtsX_ECD"/>
    <property type="match status" value="1"/>
</dbReference>
<evidence type="ECO:0000259" key="12">
    <source>
        <dbReference type="Pfam" id="PF02687"/>
    </source>
</evidence>
<evidence type="ECO:0000256" key="5">
    <source>
        <dbReference type="ARBA" id="ARBA00022618"/>
    </source>
</evidence>
<comment type="subcellular location">
    <subcellularLocation>
        <location evidence="1">Cell membrane</location>
        <topology evidence="1">Multi-pass membrane protein</topology>
    </subcellularLocation>
</comment>
<gene>
    <name evidence="14" type="ORF">SAMN05443144_109119</name>
</gene>
<dbReference type="GO" id="GO:0005886">
    <property type="term" value="C:plasma membrane"/>
    <property type="evidence" value="ECO:0007669"/>
    <property type="project" value="UniProtKB-SubCell"/>
</dbReference>
<feature type="transmembrane region" description="Helical" evidence="11">
    <location>
        <begin position="259"/>
        <end position="278"/>
    </location>
</feature>
<evidence type="ECO:0000256" key="6">
    <source>
        <dbReference type="ARBA" id="ARBA00022692"/>
    </source>
</evidence>
<keyword evidence="7 11" id="KW-1133">Transmembrane helix</keyword>
<evidence type="ECO:0000313" key="14">
    <source>
        <dbReference type="EMBL" id="SHF50392.1"/>
    </source>
</evidence>
<protein>
    <recommendedName>
        <fullName evidence="3 10">Cell division protein FtsX</fullName>
    </recommendedName>
</protein>
<feature type="transmembrane region" description="Helical" evidence="11">
    <location>
        <begin position="21"/>
        <end position="43"/>
    </location>
</feature>
<feature type="transmembrane region" description="Helical" evidence="11">
    <location>
        <begin position="165"/>
        <end position="194"/>
    </location>
</feature>
<evidence type="ECO:0000256" key="11">
    <source>
        <dbReference type="SAM" id="Phobius"/>
    </source>
</evidence>
<keyword evidence="8 10" id="KW-0472">Membrane</keyword>
<organism evidence="14 15">
    <name type="scientific">Fodinibius roseus</name>
    <dbReference type="NCBI Taxonomy" id="1194090"/>
    <lineage>
        <taxon>Bacteria</taxon>
        <taxon>Pseudomonadati</taxon>
        <taxon>Balneolota</taxon>
        <taxon>Balneolia</taxon>
        <taxon>Balneolales</taxon>
        <taxon>Balneolaceae</taxon>
        <taxon>Fodinibius</taxon>
    </lineage>
</organism>
<evidence type="ECO:0000256" key="9">
    <source>
        <dbReference type="ARBA" id="ARBA00023306"/>
    </source>
</evidence>
<dbReference type="InterPro" id="IPR003838">
    <property type="entry name" value="ABC3_permease_C"/>
</dbReference>
<evidence type="ECO:0000256" key="3">
    <source>
        <dbReference type="ARBA" id="ARBA00021907"/>
    </source>
</evidence>
<sequence>MSLGYVIKEGIAGFRRARLASFTAIFSLFVAILLLGVLARVSYNAYEVAQSLKQSIDIEVFLNDQDENSLQDLRQNLEEQEIIQEVTYISQDSAAAIFKEEFGTGAASMADLNFLPASFRLVVASNTAINRVDSLVTEIENHENVDEVRFNQQLLQMMEQRFRTVAIAGGGLGILILLASLILVFNTIRLTIYAKRDLIKAMKLVGATNGFIRRPFVVEGIIQGFIAGILAVSVMFVVFRFILPEYIPQFGVLSWPFGRWYYLSGAMVLLSIFMGYWGSQWAARKFIKQTSISE</sequence>
<feature type="domain" description="ABC3 transporter permease C-terminal" evidence="12">
    <location>
        <begin position="172"/>
        <end position="277"/>
    </location>
</feature>
<keyword evidence="6 11" id="KW-0812">Transmembrane</keyword>